<dbReference type="SUPFAM" id="SSF109854">
    <property type="entry name" value="DinB/YfiT-like putative metalloenzymes"/>
    <property type="match status" value="1"/>
</dbReference>
<protein>
    <submittedName>
        <fullName evidence="2">Maleylpyruvate isomerase</fullName>
    </submittedName>
</protein>
<dbReference type="Gene3D" id="1.20.120.450">
    <property type="entry name" value="dinb family like domain"/>
    <property type="match status" value="1"/>
</dbReference>
<gene>
    <name evidence="2" type="ORF">CLV47_11443</name>
</gene>
<dbReference type="GO" id="GO:0046872">
    <property type="term" value="F:metal ion binding"/>
    <property type="evidence" value="ECO:0007669"/>
    <property type="project" value="InterPro"/>
</dbReference>
<keyword evidence="2" id="KW-0670">Pyruvate</keyword>
<reference evidence="2 3" key="1">
    <citation type="submission" date="2018-03" db="EMBL/GenBank/DDBJ databases">
        <title>Genomic Encyclopedia of Archaeal and Bacterial Type Strains, Phase II (KMG-II): from individual species to whole genera.</title>
        <authorList>
            <person name="Goeker M."/>
        </authorList>
    </citation>
    <scope>NUCLEOTIDE SEQUENCE [LARGE SCALE GENOMIC DNA]</scope>
    <source>
        <strain evidence="2 3">DSM 100065</strain>
    </source>
</reference>
<dbReference type="GO" id="GO:0016853">
    <property type="term" value="F:isomerase activity"/>
    <property type="evidence" value="ECO:0007669"/>
    <property type="project" value="UniProtKB-KW"/>
</dbReference>
<dbReference type="Pfam" id="PF11716">
    <property type="entry name" value="MDMPI_N"/>
    <property type="match status" value="1"/>
</dbReference>
<accession>A0A2T0ZWM2</accession>
<dbReference type="InterPro" id="IPR034660">
    <property type="entry name" value="DinB/YfiT-like"/>
</dbReference>
<dbReference type="AlphaFoldDB" id="A0A2T0ZWM2"/>
<evidence type="ECO:0000313" key="3">
    <source>
        <dbReference type="Proteomes" id="UP000237752"/>
    </source>
</evidence>
<keyword evidence="3" id="KW-1185">Reference proteome</keyword>
<name>A0A2T0ZWM2_9ACTN</name>
<dbReference type="RefSeq" id="WP_106349928.1">
    <property type="nucleotide sequence ID" value="NZ_PVUE01000014.1"/>
</dbReference>
<sequence length="210" mass="23024">MPLSHVQVTDAVERSQAAINASVRGLSERDAHAPSLLPDWTRGHLITHVCRNADAITRITRSVLGGPAQTEMYPGGQEARNSAIEDGAERPVALLAADLEYCGARAIAELRRLTDAALSVEIPWRRPVTAASLPLMRWRELEIHHVDLGTGYTVDDWDPAFVEETLEAELPLLSERAPGVEVPDLPPSQMLAWLIGRPQSDDLPQLPAWP</sequence>
<dbReference type="InterPro" id="IPR024344">
    <property type="entry name" value="MDMPI_metal-binding"/>
</dbReference>
<dbReference type="InterPro" id="IPR017517">
    <property type="entry name" value="Maleyloyr_isom"/>
</dbReference>
<dbReference type="Proteomes" id="UP000237752">
    <property type="component" value="Unassembled WGS sequence"/>
</dbReference>
<evidence type="ECO:0000313" key="2">
    <source>
        <dbReference type="EMBL" id="PRZ40746.1"/>
    </source>
</evidence>
<organism evidence="2 3">
    <name type="scientific">Antricoccus suffuscus</name>
    <dbReference type="NCBI Taxonomy" id="1629062"/>
    <lineage>
        <taxon>Bacteria</taxon>
        <taxon>Bacillati</taxon>
        <taxon>Actinomycetota</taxon>
        <taxon>Actinomycetes</taxon>
        <taxon>Geodermatophilales</taxon>
        <taxon>Antricoccaceae</taxon>
        <taxon>Antricoccus</taxon>
    </lineage>
</organism>
<dbReference type="EMBL" id="PVUE01000014">
    <property type="protein sequence ID" value="PRZ40746.1"/>
    <property type="molecule type" value="Genomic_DNA"/>
</dbReference>
<comment type="caution">
    <text evidence="2">The sequence shown here is derived from an EMBL/GenBank/DDBJ whole genome shotgun (WGS) entry which is preliminary data.</text>
</comment>
<dbReference type="NCBIfam" id="TIGR03083">
    <property type="entry name" value="maleylpyruvate isomerase family mycothiol-dependent enzyme"/>
    <property type="match status" value="1"/>
</dbReference>
<proteinExistence type="predicted"/>
<keyword evidence="2" id="KW-0413">Isomerase</keyword>
<feature type="domain" description="Mycothiol-dependent maleylpyruvate isomerase metal-binding" evidence="1">
    <location>
        <begin position="14"/>
        <end position="148"/>
    </location>
</feature>
<dbReference type="OrthoDB" id="5118203at2"/>
<evidence type="ECO:0000259" key="1">
    <source>
        <dbReference type="Pfam" id="PF11716"/>
    </source>
</evidence>